<proteinExistence type="inferred from homology"/>
<reference evidence="8 9" key="1">
    <citation type="submission" date="2022-04" db="EMBL/GenBank/DDBJ databases">
        <authorList>
            <person name="Ye Y.-Q."/>
            <person name="Du Z.-J."/>
        </authorList>
    </citation>
    <scope>NUCLEOTIDE SEQUENCE [LARGE SCALE GENOMIC DNA]</scope>
    <source>
        <strain evidence="8 9">A6E488</strain>
    </source>
</reference>
<feature type="domain" description="Acyl-CoA dehydrogenase/oxidase C-terminal" evidence="6">
    <location>
        <begin position="225"/>
        <end position="346"/>
    </location>
</feature>
<dbReference type="GO" id="GO:0003995">
    <property type="term" value="F:acyl-CoA dehydrogenase activity"/>
    <property type="evidence" value="ECO:0007669"/>
    <property type="project" value="TreeGrafter"/>
</dbReference>
<comment type="similarity">
    <text evidence="2">Belongs to the acyl-CoA dehydrogenase family.</text>
</comment>
<keyword evidence="3" id="KW-0285">Flavoprotein</keyword>
<comment type="caution">
    <text evidence="8">The sequence shown here is derived from an EMBL/GenBank/DDBJ whole genome shotgun (WGS) entry which is preliminary data.</text>
</comment>
<dbReference type="Pfam" id="PF02771">
    <property type="entry name" value="Acyl-CoA_dh_N"/>
    <property type="match status" value="1"/>
</dbReference>
<protein>
    <submittedName>
        <fullName evidence="8">Acyl-CoA/acyl-ACP dehydrogenase</fullName>
    </submittedName>
</protein>
<dbReference type="InterPro" id="IPR009075">
    <property type="entry name" value="AcylCo_DH/oxidase_C"/>
</dbReference>
<dbReference type="Gene3D" id="1.10.540.10">
    <property type="entry name" value="Acyl-CoA dehydrogenase/oxidase, N-terminal domain"/>
    <property type="match status" value="1"/>
</dbReference>
<dbReference type="PANTHER" id="PTHR43884:SF20">
    <property type="entry name" value="ACYL-COA DEHYDROGENASE FADE28"/>
    <property type="match status" value="1"/>
</dbReference>
<dbReference type="InterPro" id="IPR036250">
    <property type="entry name" value="AcylCo_DH-like_C"/>
</dbReference>
<sequence>MNFDFSEDQKQLKHVVNRLLADNCAVSVVRSAMEKDDGVDWALWETMAGIGLMGTNIPEAYGGSGFGYLELCVVAEEFGRALAPVPFASSVYQFAEYLVQGGTETQKSDLLPQVAAGQLVGTVVLDGGRGHGGAPMSFANGRLSGASPIVVDGGCASWAIVRALDTRSDQDGLFLVNLTAPGVTRTQVQLFDRMHKGVRLELSSAEAEPLAVSGLLDHVRDATAVLLAFEQVGGAERCIDMATDYTRQRFAFGRPVGSFQAIKHMLANMFITATLARSNAYYGAWALATDSDELPVAAATARVSATYAFQECAMNNIQAHGGIGFTWDIDCHLYYRRSNFLAIALGGLSDWEIALVDRLSARPHSI</sequence>
<evidence type="ECO:0000313" key="8">
    <source>
        <dbReference type="EMBL" id="MCT8973688.1"/>
    </source>
</evidence>
<keyword evidence="9" id="KW-1185">Reference proteome</keyword>
<evidence type="ECO:0000256" key="4">
    <source>
        <dbReference type="ARBA" id="ARBA00022827"/>
    </source>
</evidence>
<dbReference type="Gene3D" id="1.20.140.10">
    <property type="entry name" value="Butyryl-CoA Dehydrogenase, subunit A, domain 3"/>
    <property type="match status" value="1"/>
</dbReference>
<dbReference type="InterPro" id="IPR009100">
    <property type="entry name" value="AcylCoA_DH/oxidase_NM_dom_sf"/>
</dbReference>
<evidence type="ECO:0000256" key="1">
    <source>
        <dbReference type="ARBA" id="ARBA00001974"/>
    </source>
</evidence>
<dbReference type="SUPFAM" id="SSF47203">
    <property type="entry name" value="Acyl-CoA dehydrogenase C-terminal domain-like"/>
    <property type="match status" value="1"/>
</dbReference>
<keyword evidence="4" id="KW-0274">FAD</keyword>
<dbReference type="InterPro" id="IPR037069">
    <property type="entry name" value="AcylCoA_DH/ox_N_sf"/>
</dbReference>
<dbReference type="RefSeq" id="WP_261617268.1">
    <property type="nucleotide sequence ID" value="NZ_JALIDZ010000008.1"/>
</dbReference>
<accession>A0AAW5R484</accession>
<dbReference type="GO" id="GO:0050660">
    <property type="term" value="F:flavin adenine dinucleotide binding"/>
    <property type="evidence" value="ECO:0007669"/>
    <property type="project" value="InterPro"/>
</dbReference>
<dbReference type="Proteomes" id="UP001320898">
    <property type="component" value="Unassembled WGS sequence"/>
</dbReference>
<evidence type="ECO:0000256" key="3">
    <source>
        <dbReference type="ARBA" id="ARBA00022630"/>
    </source>
</evidence>
<dbReference type="InterPro" id="IPR013786">
    <property type="entry name" value="AcylCoA_DH/ox_N"/>
</dbReference>
<gene>
    <name evidence="8" type="ORF">MUB46_17630</name>
</gene>
<evidence type="ECO:0000259" key="6">
    <source>
        <dbReference type="Pfam" id="PF00441"/>
    </source>
</evidence>
<dbReference type="Pfam" id="PF00441">
    <property type="entry name" value="Acyl-CoA_dh_1"/>
    <property type="match status" value="1"/>
</dbReference>
<organism evidence="8 9">
    <name type="scientific">Microbaculum marinisediminis</name>
    <dbReference type="NCBI Taxonomy" id="2931392"/>
    <lineage>
        <taxon>Bacteria</taxon>
        <taxon>Pseudomonadati</taxon>
        <taxon>Pseudomonadota</taxon>
        <taxon>Alphaproteobacteria</taxon>
        <taxon>Hyphomicrobiales</taxon>
        <taxon>Tepidamorphaceae</taxon>
        <taxon>Microbaculum</taxon>
    </lineage>
</organism>
<feature type="domain" description="Acyl-CoA dehydrogenase/oxidase N-terminal" evidence="7">
    <location>
        <begin position="6"/>
        <end position="118"/>
    </location>
</feature>
<keyword evidence="5" id="KW-0560">Oxidoreductase</keyword>
<evidence type="ECO:0000256" key="5">
    <source>
        <dbReference type="ARBA" id="ARBA00023002"/>
    </source>
</evidence>
<dbReference type="PANTHER" id="PTHR43884">
    <property type="entry name" value="ACYL-COA DEHYDROGENASE"/>
    <property type="match status" value="1"/>
</dbReference>
<name>A0AAW5R484_9HYPH</name>
<evidence type="ECO:0000313" key="9">
    <source>
        <dbReference type="Proteomes" id="UP001320898"/>
    </source>
</evidence>
<comment type="cofactor">
    <cofactor evidence="1">
        <name>FAD</name>
        <dbReference type="ChEBI" id="CHEBI:57692"/>
    </cofactor>
</comment>
<dbReference type="SUPFAM" id="SSF56645">
    <property type="entry name" value="Acyl-CoA dehydrogenase NM domain-like"/>
    <property type="match status" value="1"/>
</dbReference>
<evidence type="ECO:0000259" key="7">
    <source>
        <dbReference type="Pfam" id="PF02771"/>
    </source>
</evidence>
<evidence type="ECO:0000256" key="2">
    <source>
        <dbReference type="ARBA" id="ARBA00009347"/>
    </source>
</evidence>
<dbReference type="AlphaFoldDB" id="A0AAW5R484"/>
<dbReference type="EMBL" id="JALIDZ010000008">
    <property type="protein sequence ID" value="MCT8973688.1"/>
    <property type="molecule type" value="Genomic_DNA"/>
</dbReference>